<proteinExistence type="predicted"/>
<dbReference type="CDD" id="cd12105">
    <property type="entry name" value="HmuY"/>
    <property type="match status" value="1"/>
</dbReference>
<feature type="chain" id="PRO_5017035819" description="HmuY protein" evidence="1">
    <location>
        <begin position="22"/>
        <end position="366"/>
    </location>
</feature>
<feature type="signal peptide" evidence="1">
    <location>
        <begin position="1"/>
        <end position="21"/>
    </location>
</feature>
<gene>
    <name evidence="2" type="ORF">NCTC11661_01318</name>
</gene>
<protein>
    <recommendedName>
        <fullName evidence="4">HmuY protein</fullName>
    </recommendedName>
</protein>
<organism evidence="2 3">
    <name type="scientific">Bergeyella zoohelcum</name>
    <dbReference type="NCBI Taxonomy" id="1015"/>
    <lineage>
        <taxon>Bacteria</taxon>
        <taxon>Pseudomonadati</taxon>
        <taxon>Bacteroidota</taxon>
        <taxon>Flavobacteriia</taxon>
        <taxon>Flavobacteriales</taxon>
        <taxon>Weeksellaceae</taxon>
        <taxon>Bergeyella</taxon>
    </lineage>
</organism>
<evidence type="ECO:0000313" key="2">
    <source>
        <dbReference type="EMBL" id="SSZ55919.1"/>
    </source>
</evidence>
<reference evidence="2 3" key="1">
    <citation type="submission" date="2018-06" db="EMBL/GenBank/DDBJ databases">
        <authorList>
            <consortium name="Pathogen Informatics"/>
            <person name="Doyle S."/>
        </authorList>
    </citation>
    <scope>NUCLEOTIDE SEQUENCE [LARGE SCALE GENOMIC DNA]</scope>
    <source>
        <strain evidence="2 3">NCTC11661</strain>
    </source>
</reference>
<dbReference type="EMBL" id="UFTJ01000002">
    <property type="protein sequence ID" value="SSZ55919.1"/>
    <property type="molecule type" value="Genomic_DNA"/>
</dbReference>
<evidence type="ECO:0000313" key="3">
    <source>
        <dbReference type="Proteomes" id="UP000255515"/>
    </source>
</evidence>
<evidence type="ECO:0000256" key="1">
    <source>
        <dbReference type="SAM" id="SignalP"/>
    </source>
</evidence>
<accession>A0A376C1N2</accession>
<dbReference type="Pfam" id="PF14064">
    <property type="entry name" value="HmuY"/>
    <property type="match status" value="1"/>
</dbReference>
<keyword evidence="1" id="KW-0732">Signal</keyword>
<dbReference type="Proteomes" id="UP000255515">
    <property type="component" value="Unassembled WGS sequence"/>
</dbReference>
<name>A0A376C1N2_9FLAO</name>
<evidence type="ECO:0008006" key="4">
    <source>
        <dbReference type="Google" id="ProtNLM"/>
    </source>
</evidence>
<dbReference type="RefSeq" id="WP_002688694.1">
    <property type="nucleotide sequence ID" value="NZ_UFTJ01000002.1"/>
</dbReference>
<sequence>MKKYSLIYAALLAIFSLSSCIREDASPIEIPPIGTVISPLVGGPTQPNQVWIDLNLEHQTTNRRDAWELAFTNDEHFRVLLNSSIMMAVGEIPNAYDIDAVTESSVAQLKYKVQIADFSDNSKYIDDPSGNYATQTSGMAPVSSNDNENPVYLLNLGRKIFEGKVDVGASMPTDGQERGWMKIRVLRHQDGYKLQYAKLSETTHKEVIIKKNTAYNFQFFSLMNESEVLIQPEKDKWHFVYTVMTNLTDVGTFYTSYIFSDVVLTNIHHQVKSYMVTVPNGVNADEYFANFKKSNVDETKLNNDDQRAIGSNWRSIAEQSTSEASVRADRFFILKDANGTYFKIRFLKMRSAQGERGYPEFEYQSL</sequence>
<dbReference type="AlphaFoldDB" id="A0A376C1N2"/>
<dbReference type="PROSITE" id="PS51257">
    <property type="entry name" value="PROKAR_LIPOPROTEIN"/>
    <property type="match status" value="1"/>
</dbReference>
<dbReference type="InterPro" id="IPR025921">
    <property type="entry name" value="HmuY"/>
</dbReference>